<keyword evidence="1" id="KW-0812">Transmembrane</keyword>
<dbReference type="RefSeq" id="WP_207288506.1">
    <property type="nucleotide sequence ID" value="NZ_CP071462.1"/>
</dbReference>
<name>A0A8A2VL34_9EURY</name>
<evidence type="ECO:0000256" key="1">
    <source>
        <dbReference type="SAM" id="Phobius"/>
    </source>
</evidence>
<dbReference type="AlphaFoldDB" id="A0A8A2VL34"/>
<keyword evidence="1" id="KW-1133">Transmembrane helix</keyword>
<proteinExistence type="predicted"/>
<evidence type="ECO:0000313" key="2">
    <source>
        <dbReference type="EMBL" id="QSW98898.1"/>
    </source>
</evidence>
<organism evidence="2 3">
    <name type="scientific">Haloterrigena alkaliphila</name>
    <dbReference type="NCBI Taxonomy" id="2816475"/>
    <lineage>
        <taxon>Archaea</taxon>
        <taxon>Methanobacteriati</taxon>
        <taxon>Methanobacteriota</taxon>
        <taxon>Stenosarchaea group</taxon>
        <taxon>Halobacteria</taxon>
        <taxon>Halobacteriales</taxon>
        <taxon>Natrialbaceae</taxon>
        <taxon>Haloterrigena</taxon>
    </lineage>
</organism>
<gene>
    <name evidence="2" type="ORF">J0X25_16160</name>
</gene>
<keyword evidence="1" id="KW-0472">Membrane</keyword>
<dbReference type="EMBL" id="CP071462">
    <property type="protein sequence ID" value="QSW98898.1"/>
    <property type="molecule type" value="Genomic_DNA"/>
</dbReference>
<dbReference type="KEGG" id="hakz:J0X25_16160"/>
<feature type="transmembrane region" description="Helical" evidence="1">
    <location>
        <begin position="20"/>
        <end position="41"/>
    </location>
</feature>
<dbReference type="Proteomes" id="UP000663203">
    <property type="component" value="Chromosome"/>
</dbReference>
<protein>
    <submittedName>
        <fullName evidence="2">Uncharacterized protein</fullName>
    </submittedName>
</protein>
<sequence length="85" mass="8604">MTNSTASSSGVGPFDSLFQTGAAVVSAILFLAAIFVGWTGYSGGFIPVTGTELSVVSGAVGLMLLSFFGLVALVAAFFMESGFDH</sequence>
<evidence type="ECO:0000313" key="3">
    <source>
        <dbReference type="Proteomes" id="UP000663203"/>
    </source>
</evidence>
<reference evidence="2 3" key="1">
    <citation type="submission" date="2021-03" db="EMBL/GenBank/DDBJ databases">
        <title>Haloterrigena longa sp. nov. and Haloterrigena limicola sp. nov., extremely halophilic archaea isolated from a salt lake.</title>
        <authorList>
            <person name="Henglin C."/>
        </authorList>
    </citation>
    <scope>NUCLEOTIDE SEQUENCE [LARGE SCALE GENOMIC DNA]</scope>
    <source>
        <strain evidence="2 3">KZCA68</strain>
    </source>
</reference>
<accession>A0A8A2VL34</accession>
<keyword evidence="3" id="KW-1185">Reference proteome</keyword>
<dbReference type="GeneID" id="63188871"/>
<feature type="transmembrane region" description="Helical" evidence="1">
    <location>
        <begin position="53"/>
        <end position="79"/>
    </location>
</feature>